<keyword evidence="1" id="KW-0732">Signal</keyword>
<evidence type="ECO:0008006" key="4">
    <source>
        <dbReference type="Google" id="ProtNLM"/>
    </source>
</evidence>
<dbReference type="RefSeq" id="WP_131237099.1">
    <property type="nucleotide sequence ID" value="NZ_SJTH01000013.1"/>
</dbReference>
<name>A0A4R1AU56_9BACI</name>
<protein>
    <recommendedName>
        <fullName evidence="4">DUF3221 domain-containing protein</fullName>
    </recommendedName>
</protein>
<dbReference type="EMBL" id="SJTH01000013">
    <property type="protein sequence ID" value="TCJ03761.1"/>
    <property type="molecule type" value="Genomic_DNA"/>
</dbReference>
<dbReference type="OrthoDB" id="1909991at2"/>
<dbReference type="AlphaFoldDB" id="A0A4R1AU56"/>
<gene>
    <name evidence="2" type="ORF">E0Y62_12460</name>
</gene>
<dbReference type="PROSITE" id="PS51257">
    <property type="entry name" value="PROKAR_LIPOPROTEIN"/>
    <property type="match status" value="1"/>
</dbReference>
<comment type="caution">
    <text evidence="2">The sequence shown here is derived from an EMBL/GenBank/DDBJ whole genome shotgun (WGS) entry which is preliminary data.</text>
</comment>
<organism evidence="2 3">
    <name type="scientific">Cytobacillus praedii</name>
    <dbReference type="NCBI Taxonomy" id="1742358"/>
    <lineage>
        <taxon>Bacteria</taxon>
        <taxon>Bacillati</taxon>
        <taxon>Bacillota</taxon>
        <taxon>Bacilli</taxon>
        <taxon>Bacillales</taxon>
        <taxon>Bacillaceae</taxon>
        <taxon>Cytobacillus</taxon>
    </lineage>
</organism>
<evidence type="ECO:0000256" key="1">
    <source>
        <dbReference type="SAM" id="SignalP"/>
    </source>
</evidence>
<accession>A0A4R1AU56</accession>
<dbReference type="Proteomes" id="UP000293846">
    <property type="component" value="Unassembled WGS sequence"/>
</dbReference>
<proteinExistence type="predicted"/>
<keyword evidence="3" id="KW-1185">Reference proteome</keyword>
<evidence type="ECO:0000313" key="2">
    <source>
        <dbReference type="EMBL" id="TCJ03761.1"/>
    </source>
</evidence>
<evidence type="ECO:0000313" key="3">
    <source>
        <dbReference type="Proteomes" id="UP000293846"/>
    </source>
</evidence>
<reference evidence="2 3" key="1">
    <citation type="submission" date="2019-03" db="EMBL/GenBank/DDBJ databases">
        <authorList>
            <person name="Jensen L."/>
            <person name="Storgaard J."/>
            <person name="Sulaj E."/>
            <person name="Schramm A."/>
            <person name="Marshall I.P.G."/>
        </authorList>
    </citation>
    <scope>NUCLEOTIDE SEQUENCE [LARGE SCALE GENOMIC DNA]</scope>
    <source>
        <strain evidence="2 3">2017H2G3</strain>
    </source>
</reference>
<sequence>MNSLKILLSLSILFILLAGCNNGYPGSPSTGNPAAKDYLKYDNADIFLLDGYVFSIAKDVEWVTKLEYKLGEQIGEITAQANKSYKFKNGTANKLPVGAKIFATDTPAYIVIVEGEEIPYLKMVEG</sequence>
<feature type="chain" id="PRO_5039443892" description="DUF3221 domain-containing protein" evidence="1">
    <location>
        <begin position="24"/>
        <end position="126"/>
    </location>
</feature>
<feature type="signal peptide" evidence="1">
    <location>
        <begin position="1"/>
        <end position="23"/>
    </location>
</feature>